<organism evidence="1 2">
    <name type="scientific">Puccinia graminis f. sp. tritici</name>
    <dbReference type="NCBI Taxonomy" id="56615"/>
    <lineage>
        <taxon>Eukaryota</taxon>
        <taxon>Fungi</taxon>
        <taxon>Dikarya</taxon>
        <taxon>Basidiomycota</taxon>
        <taxon>Pucciniomycotina</taxon>
        <taxon>Pucciniomycetes</taxon>
        <taxon>Pucciniales</taxon>
        <taxon>Pucciniaceae</taxon>
        <taxon>Puccinia</taxon>
    </lineage>
</organism>
<protein>
    <submittedName>
        <fullName evidence="1">Uncharacterized protein</fullName>
    </submittedName>
</protein>
<reference evidence="1 2" key="1">
    <citation type="submission" date="2019-05" db="EMBL/GenBank/DDBJ databases">
        <title>Emergence of the Ug99 lineage of the wheat stem rust pathogen through somatic hybridization.</title>
        <authorList>
            <person name="Li F."/>
            <person name="Upadhyaya N.M."/>
            <person name="Sperschneider J."/>
            <person name="Matny O."/>
            <person name="Nguyen-Phuc H."/>
            <person name="Mago R."/>
            <person name="Raley C."/>
            <person name="Miller M.E."/>
            <person name="Silverstein K.A.T."/>
            <person name="Henningsen E."/>
            <person name="Hirsch C.D."/>
            <person name="Visser B."/>
            <person name="Pretorius Z.A."/>
            <person name="Steffenson B.J."/>
            <person name="Schwessinger B."/>
            <person name="Dodds P.N."/>
            <person name="Figueroa M."/>
        </authorList>
    </citation>
    <scope>NUCLEOTIDE SEQUENCE [LARGE SCALE GENOMIC DNA]</scope>
    <source>
        <strain evidence="1">21-0</strain>
    </source>
</reference>
<evidence type="ECO:0000313" key="1">
    <source>
        <dbReference type="EMBL" id="KAA1093988.1"/>
    </source>
</evidence>
<feature type="non-terminal residue" evidence="1">
    <location>
        <position position="57"/>
    </location>
</feature>
<sequence>MIYISRRCSSIEPAIMAIFRLSRKAIPVSTLLDVNARGMPFPANADVDAWLMPFQWA</sequence>
<proteinExistence type="predicted"/>
<gene>
    <name evidence="1" type="ORF">PGT21_005456</name>
</gene>
<dbReference type="AlphaFoldDB" id="A0A5B0P1M2"/>
<dbReference type="Proteomes" id="UP000324748">
    <property type="component" value="Unassembled WGS sequence"/>
</dbReference>
<name>A0A5B0P1M2_PUCGR</name>
<keyword evidence="2" id="KW-1185">Reference proteome</keyword>
<evidence type="ECO:0000313" key="2">
    <source>
        <dbReference type="Proteomes" id="UP000324748"/>
    </source>
</evidence>
<dbReference type="EMBL" id="VSWC01000079">
    <property type="protein sequence ID" value="KAA1093988.1"/>
    <property type="molecule type" value="Genomic_DNA"/>
</dbReference>
<comment type="caution">
    <text evidence="1">The sequence shown here is derived from an EMBL/GenBank/DDBJ whole genome shotgun (WGS) entry which is preliminary data.</text>
</comment>
<accession>A0A5B0P1M2</accession>